<dbReference type="NCBIfam" id="TIGR01144">
    <property type="entry name" value="ATP_synt_b"/>
    <property type="match status" value="1"/>
</dbReference>
<evidence type="ECO:0000256" key="14">
    <source>
        <dbReference type="SAM" id="Coils"/>
    </source>
</evidence>
<comment type="function">
    <text evidence="12">Component of the F(0) channel, it forms part of the peripheral stalk, linking F(1) to F(0).</text>
</comment>
<keyword evidence="2 12" id="KW-0813">Transport</keyword>
<dbReference type="InterPro" id="IPR050059">
    <property type="entry name" value="ATP_synthase_B_chain"/>
</dbReference>
<evidence type="ECO:0000256" key="1">
    <source>
        <dbReference type="ARBA" id="ARBA00005513"/>
    </source>
</evidence>
<keyword evidence="3 12" id="KW-0138">CF(0)</keyword>
<protein>
    <recommendedName>
        <fullName evidence="12">ATP synthase subunit b</fullName>
    </recommendedName>
    <alternativeName>
        <fullName evidence="12">ATP synthase F(0) sector subunit b</fullName>
    </alternativeName>
    <alternativeName>
        <fullName evidence="12">ATPase subunit I</fullName>
    </alternativeName>
    <alternativeName>
        <fullName evidence="12">F-type ATPase subunit b</fullName>
        <shortName evidence="12">F-ATPase subunit b</shortName>
    </alternativeName>
</protein>
<evidence type="ECO:0000256" key="13">
    <source>
        <dbReference type="RuleBase" id="RU003848"/>
    </source>
</evidence>
<keyword evidence="7 12" id="KW-0406">Ion transport</keyword>
<evidence type="ECO:0000256" key="7">
    <source>
        <dbReference type="ARBA" id="ARBA00023065"/>
    </source>
</evidence>
<comment type="similarity">
    <text evidence="1 12 13">Belongs to the ATPase B chain family.</text>
</comment>
<evidence type="ECO:0000256" key="11">
    <source>
        <dbReference type="ARBA" id="ARBA00037847"/>
    </source>
</evidence>
<dbReference type="RefSeq" id="WP_092872641.1">
    <property type="nucleotide sequence ID" value="NZ_FOJY01000011.1"/>
</dbReference>
<keyword evidence="4 12" id="KW-0812">Transmembrane</keyword>
<dbReference type="GO" id="GO:0012505">
    <property type="term" value="C:endomembrane system"/>
    <property type="evidence" value="ECO:0007669"/>
    <property type="project" value="UniProtKB-SubCell"/>
</dbReference>
<sequence length="171" mass="19240">MERLFNLDAQLLADSVLLCISVLILTMFLSYLLFNPVRKVLEDRKKRIASDINDAKESKKNAEQLKLEYEEKLKAVDKESEAILSEARAKALKNQEKIVADAKKEAASIIARANEEAELERKRAADEIKQEMVKIAAAMAQKVISASIDTTIQDSLVDETLKEMGDETWLS</sequence>
<evidence type="ECO:0000256" key="2">
    <source>
        <dbReference type="ARBA" id="ARBA00022448"/>
    </source>
</evidence>
<dbReference type="OrthoDB" id="1766706at2"/>
<dbReference type="HAMAP" id="MF_01398">
    <property type="entry name" value="ATP_synth_b_bprime"/>
    <property type="match status" value="1"/>
</dbReference>
<dbReference type="STRING" id="1120918.SAMN05216249_11124"/>
<keyword evidence="8 12" id="KW-0472">Membrane</keyword>
<comment type="function">
    <text evidence="10 12">F(1)F(0) ATP synthase produces ATP from ADP in the presence of a proton or sodium gradient. F-type ATPases consist of two structural domains, F(1) containing the extramembraneous catalytic core and F(0) containing the membrane proton channel, linked together by a central stalk and a peripheral stalk. During catalysis, ATP synthesis in the catalytic domain of F(1) is coupled via a rotary mechanism of the central stalk subunits to proton translocation.</text>
</comment>
<dbReference type="InterPro" id="IPR005864">
    <property type="entry name" value="ATP_synth_F0_bsu_bac"/>
</dbReference>
<evidence type="ECO:0000256" key="12">
    <source>
        <dbReference type="HAMAP-Rule" id="MF_01398"/>
    </source>
</evidence>
<organism evidence="15 16">
    <name type="scientific">Acetitomaculum ruminis DSM 5522</name>
    <dbReference type="NCBI Taxonomy" id="1120918"/>
    <lineage>
        <taxon>Bacteria</taxon>
        <taxon>Bacillati</taxon>
        <taxon>Bacillota</taxon>
        <taxon>Clostridia</taxon>
        <taxon>Lachnospirales</taxon>
        <taxon>Lachnospiraceae</taxon>
        <taxon>Acetitomaculum</taxon>
    </lineage>
</organism>
<dbReference type="Pfam" id="PF00430">
    <property type="entry name" value="ATP-synt_B"/>
    <property type="match status" value="1"/>
</dbReference>
<keyword evidence="12" id="KW-1003">Cell membrane</keyword>
<dbReference type="CDD" id="cd06503">
    <property type="entry name" value="ATP-synt_Fo_b"/>
    <property type="match status" value="1"/>
</dbReference>
<dbReference type="GO" id="GO:0046933">
    <property type="term" value="F:proton-transporting ATP synthase activity, rotational mechanism"/>
    <property type="evidence" value="ECO:0007669"/>
    <property type="project" value="UniProtKB-UniRule"/>
</dbReference>
<dbReference type="SUPFAM" id="SSF81573">
    <property type="entry name" value="F1F0 ATP synthase subunit B, membrane domain"/>
    <property type="match status" value="1"/>
</dbReference>
<evidence type="ECO:0000256" key="6">
    <source>
        <dbReference type="ARBA" id="ARBA00022989"/>
    </source>
</evidence>
<dbReference type="Proteomes" id="UP000198838">
    <property type="component" value="Unassembled WGS sequence"/>
</dbReference>
<reference evidence="15 16" key="1">
    <citation type="submission" date="2016-10" db="EMBL/GenBank/DDBJ databases">
        <authorList>
            <person name="de Groot N.N."/>
        </authorList>
    </citation>
    <scope>NUCLEOTIDE SEQUENCE [LARGE SCALE GENOMIC DNA]</scope>
    <source>
        <strain evidence="15 16">DSM 5522</strain>
    </source>
</reference>
<dbReference type="GO" id="GO:0045259">
    <property type="term" value="C:proton-transporting ATP synthase complex"/>
    <property type="evidence" value="ECO:0007669"/>
    <property type="project" value="UniProtKB-KW"/>
</dbReference>
<evidence type="ECO:0000256" key="8">
    <source>
        <dbReference type="ARBA" id="ARBA00023136"/>
    </source>
</evidence>
<evidence type="ECO:0000256" key="9">
    <source>
        <dbReference type="ARBA" id="ARBA00023310"/>
    </source>
</evidence>
<feature type="transmembrane region" description="Helical" evidence="12">
    <location>
        <begin position="12"/>
        <end position="34"/>
    </location>
</feature>
<dbReference type="AlphaFoldDB" id="A0A1I0YR85"/>
<keyword evidence="14" id="KW-0175">Coiled coil</keyword>
<keyword evidence="9 12" id="KW-0066">ATP synthesis</keyword>
<dbReference type="GO" id="GO:0005886">
    <property type="term" value="C:plasma membrane"/>
    <property type="evidence" value="ECO:0007669"/>
    <property type="project" value="UniProtKB-SubCell"/>
</dbReference>
<dbReference type="EMBL" id="FOJY01000011">
    <property type="protein sequence ID" value="SFB15885.1"/>
    <property type="molecule type" value="Genomic_DNA"/>
</dbReference>
<feature type="coiled-coil region" evidence="14">
    <location>
        <begin position="38"/>
        <end position="134"/>
    </location>
</feature>
<comment type="subunit">
    <text evidence="12">F-type ATPases have 2 components, F(1) - the catalytic core - and F(0) - the membrane proton channel. F(1) has five subunits: alpha(3), beta(3), gamma(1), delta(1), epsilon(1). F(0) has three main subunits: a(1), b(2) and c(10-14). The alpha and beta chains form an alternating ring which encloses part of the gamma chain. F(1) is attached to F(0) by a central stalk formed by the gamma and epsilon chains, while a peripheral stalk is formed by the delta and b chains.</text>
</comment>
<evidence type="ECO:0000256" key="10">
    <source>
        <dbReference type="ARBA" id="ARBA00025198"/>
    </source>
</evidence>
<dbReference type="PANTHER" id="PTHR33445:SF2">
    <property type="entry name" value="ATP SYNTHASE SUBUNIT B', CHLOROPLASTIC"/>
    <property type="match status" value="1"/>
</dbReference>
<evidence type="ECO:0000256" key="5">
    <source>
        <dbReference type="ARBA" id="ARBA00022781"/>
    </source>
</evidence>
<proteinExistence type="inferred from homology"/>
<dbReference type="InterPro" id="IPR028987">
    <property type="entry name" value="ATP_synth_B-like_membr_sf"/>
</dbReference>
<comment type="subcellular location">
    <subcellularLocation>
        <location evidence="12">Cell membrane</location>
        <topology evidence="12">Single-pass membrane protein</topology>
    </subcellularLocation>
    <subcellularLocation>
        <location evidence="11">Endomembrane system</location>
        <topology evidence="11">Single-pass membrane protein</topology>
    </subcellularLocation>
</comment>
<evidence type="ECO:0000256" key="3">
    <source>
        <dbReference type="ARBA" id="ARBA00022547"/>
    </source>
</evidence>
<evidence type="ECO:0000256" key="4">
    <source>
        <dbReference type="ARBA" id="ARBA00022692"/>
    </source>
</evidence>
<evidence type="ECO:0000313" key="16">
    <source>
        <dbReference type="Proteomes" id="UP000198838"/>
    </source>
</evidence>
<dbReference type="InterPro" id="IPR002146">
    <property type="entry name" value="ATP_synth_b/b'su_bac/chlpt"/>
</dbReference>
<name>A0A1I0YR85_9FIRM</name>
<gene>
    <name evidence="12" type="primary">atpF</name>
    <name evidence="15" type="ORF">SAMN05216249_11124</name>
</gene>
<dbReference type="PANTHER" id="PTHR33445">
    <property type="entry name" value="ATP SYNTHASE SUBUNIT B', CHLOROPLASTIC"/>
    <property type="match status" value="1"/>
</dbReference>
<accession>A0A1I0YR85</accession>
<evidence type="ECO:0000313" key="15">
    <source>
        <dbReference type="EMBL" id="SFB15885.1"/>
    </source>
</evidence>
<keyword evidence="6 12" id="KW-1133">Transmembrane helix</keyword>
<keyword evidence="16" id="KW-1185">Reference proteome</keyword>
<keyword evidence="5 12" id="KW-0375">Hydrogen ion transport</keyword>
<dbReference type="GO" id="GO:0046961">
    <property type="term" value="F:proton-transporting ATPase activity, rotational mechanism"/>
    <property type="evidence" value="ECO:0007669"/>
    <property type="project" value="TreeGrafter"/>
</dbReference>